<dbReference type="Pfam" id="PF03446">
    <property type="entry name" value="NAD_binding_2"/>
    <property type="match status" value="1"/>
</dbReference>
<dbReference type="InterPro" id="IPR015815">
    <property type="entry name" value="HIBADH-related"/>
</dbReference>
<evidence type="ECO:0000256" key="2">
    <source>
        <dbReference type="ARBA" id="ARBA00023027"/>
    </source>
</evidence>
<dbReference type="RefSeq" id="WP_045029853.1">
    <property type="nucleotide sequence ID" value="NZ_JRHC01000002.1"/>
</dbReference>
<keyword evidence="2" id="KW-0520">NAD</keyword>
<gene>
    <name evidence="6" type="ORF">LH29_12260</name>
</gene>
<dbReference type="Gene3D" id="1.10.1040.10">
    <property type="entry name" value="N-(1-d-carboxylethyl)-l-norvaline Dehydrogenase, domain 2"/>
    <property type="match status" value="1"/>
</dbReference>
<feature type="domain" description="6-phosphogluconate dehydrogenase NADP-binding" evidence="4">
    <location>
        <begin position="6"/>
        <end position="165"/>
    </location>
</feature>
<dbReference type="GO" id="GO:0051287">
    <property type="term" value="F:NAD binding"/>
    <property type="evidence" value="ECO:0007669"/>
    <property type="project" value="InterPro"/>
</dbReference>
<dbReference type="SUPFAM" id="SSF48179">
    <property type="entry name" value="6-phosphogluconate dehydrogenase C-terminal domain-like"/>
    <property type="match status" value="1"/>
</dbReference>
<dbReference type="InterPro" id="IPR029154">
    <property type="entry name" value="HIBADH-like_NADP-bd"/>
</dbReference>
<dbReference type="EMBL" id="JRHC01000002">
    <property type="protein sequence ID" value="KJF43838.1"/>
    <property type="molecule type" value="Genomic_DNA"/>
</dbReference>
<dbReference type="PIRSF" id="PIRSF000103">
    <property type="entry name" value="HIBADH"/>
    <property type="match status" value="1"/>
</dbReference>
<dbReference type="PANTHER" id="PTHR43060">
    <property type="entry name" value="3-HYDROXYISOBUTYRATE DEHYDROGENASE-LIKE 1, MITOCHONDRIAL-RELATED"/>
    <property type="match status" value="1"/>
</dbReference>
<evidence type="ECO:0000259" key="4">
    <source>
        <dbReference type="Pfam" id="PF03446"/>
    </source>
</evidence>
<evidence type="ECO:0000259" key="5">
    <source>
        <dbReference type="Pfam" id="PF14833"/>
    </source>
</evidence>
<proteinExistence type="predicted"/>
<keyword evidence="1" id="KW-0560">Oxidoreductase</keyword>
<dbReference type="InterPro" id="IPR008927">
    <property type="entry name" value="6-PGluconate_DH-like_C_sf"/>
</dbReference>
<organism evidence="6 7">
    <name type="scientific">Draconibacterium sediminis</name>
    <dbReference type="NCBI Taxonomy" id="1544798"/>
    <lineage>
        <taxon>Bacteria</taxon>
        <taxon>Pseudomonadati</taxon>
        <taxon>Bacteroidota</taxon>
        <taxon>Bacteroidia</taxon>
        <taxon>Marinilabiliales</taxon>
        <taxon>Prolixibacteraceae</taxon>
        <taxon>Draconibacterium</taxon>
    </lineage>
</organism>
<accession>A0A0D8JDE6</accession>
<dbReference type="GO" id="GO:0050661">
    <property type="term" value="F:NADP binding"/>
    <property type="evidence" value="ECO:0007669"/>
    <property type="project" value="InterPro"/>
</dbReference>
<feature type="active site" evidence="3">
    <location>
        <position position="174"/>
    </location>
</feature>
<dbReference type="InterPro" id="IPR036291">
    <property type="entry name" value="NAD(P)-bd_dom_sf"/>
</dbReference>
<evidence type="ECO:0000256" key="1">
    <source>
        <dbReference type="ARBA" id="ARBA00023002"/>
    </source>
</evidence>
<comment type="caution">
    <text evidence="6">The sequence shown here is derived from an EMBL/GenBank/DDBJ whole genome shotgun (WGS) entry which is preliminary data.</text>
</comment>
<dbReference type="InterPro" id="IPR013328">
    <property type="entry name" value="6PGD_dom2"/>
</dbReference>
<dbReference type="Proteomes" id="UP000032544">
    <property type="component" value="Unassembled WGS sequence"/>
</dbReference>
<evidence type="ECO:0000313" key="6">
    <source>
        <dbReference type="EMBL" id="KJF43838.1"/>
    </source>
</evidence>
<keyword evidence="7" id="KW-1185">Reference proteome</keyword>
<evidence type="ECO:0000313" key="7">
    <source>
        <dbReference type="Proteomes" id="UP000032544"/>
    </source>
</evidence>
<name>A0A0D8JDE6_9BACT</name>
<dbReference type="AlphaFoldDB" id="A0A0D8JDE6"/>
<dbReference type="GO" id="GO:0016491">
    <property type="term" value="F:oxidoreductase activity"/>
    <property type="evidence" value="ECO:0007669"/>
    <property type="project" value="UniProtKB-KW"/>
</dbReference>
<dbReference type="Pfam" id="PF14833">
    <property type="entry name" value="NAD_binding_11"/>
    <property type="match status" value="1"/>
</dbReference>
<protein>
    <submittedName>
        <fullName evidence="6">Oxidoreductase</fullName>
    </submittedName>
</protein>
<sequence>MKRDITIGWIGTGVMGISMLGHLNKAGYECTTYTRTKSKADALLANGVKWADSPAEVAAVSDVIFTIVGFPKDVREVYFGENGILAKAKPGAVLVDMTTTEPSLAVEIYEAARAKGIQSVDAPVSGGDVGAKNGTLSIMAGGDKEAFDKVCPLFEIMGKQIVYQGEAGSGQHTKMCNQITIAGTKIGVCEALLYGHKAGLDLPTMLSSISGGAAGCWTLDNLAPRIVNRNFDPGFFVEHFIKDMGIALKEAEAMGLSLPGLALVKQLYLAVQAQGHGKLGTHSLTLALEKLSGL</sequence>
<dbReference type="STRING" id="1544798.LH29_12260"/>
<dbReference type="PANTHER" id="PTHR43060:SF15">
    <property type="entry name" value="3-HYDROXYISOBUTYRATE DEHYDROGENASE-LIKE 1, MITOCHONDRIAL-RELATED"/>
    <property type="match status" value="1"/>
</dbReference>
<evidence type="ECO:0000256" key="3">
    <source>
        <dbReference type="PIRSR" id="PIRSR000103-1"/>
    </source>
</evidence>
<feature type="domain" description="3-hydroxyisobutyrate dehydrogenase-like NAD-binding" evidence="5">
    <location>
        <begin position="168"/>
        <end position="283"/>
    </location>
</feature>
<reference evidence="6 7" key="1">
    <citation type="submission" date="2014-09" db="EMBL/GenBank/DDBJ databases">
        <title>Draft Genome Sequence of Draconibacterium sp. JN14CK-3.</title>
        <authorList>
            <person name="Dong C."/>
            <person name="Lai Q."/>
            <person name="Shao Z."/>
        </authorList>
    </citation>
    <scope>NUCLEOTIDE SEQUENCE [LARGE SCALE GENOMIC DNA]</scope>
    <source>
        <strain evidence="6 7">JN14CK-3</strain>
    </source>
</reference>
<dbReference type="InterPro" id="IPR006115">
    <property type="entry name" value="6PGDH_NADP-bd"/>
</dbReference>
<dbReference type="PATRIC" id="fig|1544798.3.peg.2611"/>
<dbReference type="OrthoDB" id="9786703at2"/>
<dbReference type="Gene3D" id="3.40.50.720">
    <property type="entry name" value="NAD(P)-binding Rossmann-like Domain"/>
    <property type="match status" value="1"/>
</dbReference>
<dbReference type="SUPFAM" id="SSF51735">
    <property type="entry name" value="NAD(P)-binding Rossmann-fold domains"/>
    <property type="match status" value="1"/>
</dbReference>